<comment type="caution">
    <text evidence="2">The sequence shown here is derived from an EMBL/GenBank/DDBJ whole genome shotgun (WGS) entry which is preliminary data.</text>
</comment>
<protein>
    <recommendedName>
        <fullName evidence="1">SGNH hydrolase-type esterase domain-containing protein</fullName>
    </recommendedName>
</protein>
<dbReference type="AlphaFoldDB" id="A0A243W8S3"/>
<feature type="domain" description="SGNH hydrolase-type esterase" evidence="1">
    <location>
        <begin position="13"/>
        <end position="178"/>
    </location>
</feature>
<dbReference type="RefSeq" id="WP_086596260.1">
    <property type="nucleotide sequence ID" value="NZ_MTSE01000016.1"/>
</dbReference>
<keyword evidence="3" id="KW-1185">Reference proteome</keyword>
<dbReference type="SUPFAM" id="SSF52266">
    <property type="entry name" value="SGNH hydrolase"/>
    <property type="match status" value="1"/>
</dbReference>
<gene>
    <name evidence="2" type="ORF">BXP70_21925</name>
</gene>
<dbReference type="Gene3D" id="3.40.50.1110">
    <property type="entry name" value="SGNH hydrolase"/>
    <property type="match status" value="1"/>
</dbReference>
<proteinExistence type="predicted"/>
<dbReference type="EMBL" id="MTSE01000016">
    <property type="protein sequence ID" value="OUJ71417.1"/>
    <property type="molecule type" value="Genomic_DNA"/>
</dbReference>
<evidence type="ECO:0000313" key="3">
    <source>
        <dbReference type="Proteomes" id="UP000194873"/>
    </source>
</evidence>
<dbReference type="InterPro" id="IPR036514">
    <property type="entry name" value="SGNH_hydro_sf"/>
</dbReference>
<organism evidence="2 3">
    <name type="scientific">Hymenobacter crusticola</name>
    <dbReference type="NCBI Taxonomy" id="1770526"/>
    <lineage>
        <taxon>Bacteria</taxon>
        <taxon>Pseudomonadati</taxon>
        <taxon>Bacteroidota</taxon>
        <taxon>Cytophagia</taxon>
        <taxon>Cytophagales</taxon>
        <taxon>Hymenobacteraceae</taxon>
        <taxon>Hymenobacter</taxon>
    </lineage>
</organism>
<dbReference type="OrthoDB" id="928470at2"/>
<sequence length="323" mass="33842">MEPSPTTDGIAAWGDSLTAGAGGTPYPTFLTQLSGLLVYNGGIGGETSVQIRNRMLADTDKHAWPTIIWAGRNDSDQLEQVKANIAAMVGALPHTNYVVLSILNGSGEGHGTYGYGVVTSLNHDLAALYGSHYLDVRTFLVSQYNPSLAQDVTDHEADVPPTSLRNDFLHLSSAGYALVANFIQSNSSILLGTTHPMPTSTSNVLHEPSILGKVTQVATNATDDLAEWRSTDGNTVTMGKDANGLTASGTLYLNSGSNTVLQAANSTAVEISASALYVKQNMIQEAGNLEFSNAANGVILQAPNGGRFLITVSDSGELTTVAL</sequence>
<evidence type="ECO:0000259" key="1">
    <source>
        <dbReference type="Pfam" id="PF13472"/>
    </source>
</evidence>
<dbReference type="GO" id="GO:0016788">
    <property type="term" value="F:hydrolase activity, acting on ester bonds"/>
    <property type="evidence" value="ECO:0007669"/>
    <property type="project" value="UniProtKB-ARBA"/>
</dbReference>
<evidence type="ECO:0000313" key="2">
    <source>
        <dbReference type="EMBL" id="OUJ71417.1"/>
    </source>
</evidence>
<name>A0A243W8S3_9BACT</name>
<dbReference type="Proteomes" id="UP000194873">
    <property type="component" value="Unassembled WGS sequence"/>
</dbReference>
<reference evidence="2 3" key="1">
    <citation type="submission" date="2017-01" db="EMBL/GenBank/DDBJ databases">
        <title>A new Hymenobacter.</title>
        <authorList>
            <person name="Liang Y."/>
            <person name="Feng F."/>
        </authorList>
    </citation>
    <scope>NUCLEOTIDE SEQUENCE [LARGE SCALE GENOMIC DNA]</scope>
    <source>
        <strain evidence="2">MIMBbqt21</strain>
    </source>
</reference>
<accession>A0A243W8S3</accession>
<dbReference type="InterPro" id="IPR013830">
    <property type="entry name" value="SGNH_hydro"/>
</dbReference>
<dbReference type="CDD" id="cd00229">
    <property type="entry name" value="SGNH_hydrolase"/>
    <property type="match status" value="1"/>
</dbReference>
<dbReference type="Pfam" id="PF13472">
    <property type="entry name" value="Lipase_GDSL_2"/>
    <property type="match status" value="1"/>
</dbReference>